<proteinExistence type="predicted"/>
<accession>A0A073KAE4</accession>
<evidence type="ECO:0000313" key="5">
    <source>
        <dbReference type="Proteomes" id="UP000027778"/>
    </source>
</evidence>
<sequence length="289" mass="33063">METEHLYQAHKPLLFSLAYRMLGSVMDAEDIVHDTFLSLNQIKDIESVDNVKAYLCKMVTNRAIDKLRSVAHKRNVYVGMWLPEPLVEESDDPSETYMMKESISTAYLLLLQQLSEVERAVFILREVFGYDYDEIASIVDKNSVNCRKIFQRARKSLIDKPKNSKLNIKQMTTYVEQFVASLQRGDVEGMLEILKTDAIFKSDGGGKVTTAIKPIYTAERIVSLFFGIAKKLPEKHSIHFRMVNGTPGIIVHVNDRVAYVLSFEFEDEGVSSIYMMANPEKLIHLNRNI</sequence>
<keyword evidence="5" id="KW-1185">Reference proteome</keyword>
<name>A0A073KAE4_9BACI</name>
<protein>
    <submittedName>
        <fullName evidence="4">RNA polymerase sigma factor SigJ</fullName>
    </submittedName>
</protein>
<dbReference type="NCBIfam" id="TIGR02957">
    <property type="entry name" value="SigX4"/>
    <property type="match status" value="1"/>
</dbReference>
<dbReference type="NCBIfam" id="TIGR02937">
    <property type="entry name" value="sigma70-ECF"/>
    <property type="match status" value="1"/>
</dbReference>
<dbReference type="EMBL" id="JOTM01000015">
    <property type="protein sequence ID" value="KEK23525.1"/>
    <property type="molecule type" value="Genomic_DNA"/>
</dbReference>
<evidence type="ECO:0000259" key="3">
    <source>
        <dbReference type="Pfam" id="PF08281"/>
    </source>
</evidence>
<dbReference type="InterPro" id="IPR036388">
    <property type="entry name" value="WH-like_DNA-bd_sf"/>
</dbReference>
<dbReference type="InterPro" id="IPR032710">
    <property type="entry name" value="NTF2-like_dom_sf"/>
</dbReference>
<feature type="domain" description="RNA polymerase sigma-70 region 2" evidence="2">
    <location>
        <begin position="6"/>
        <end position="69"/>
    </location>
</feature>
<dbReference type="RefSeq" id="WP_033675519.1">
    <property type="nucleotide sequence ID" value="NZ_JOTM01000015.1"/>
</dbReference>
<dbReference type="InterPro" id="IPR052704">
    <property type="entry name" value="ECF_Sigma-70_Domain"/>
</dbReference>
<organism evidence="4 5">
    <name type="scientific">Bacillus gaemokensis</name>
    <dbReference type="NCBI Taxonomy" id="574375"/>
    <lineage>
        <taxon>Bacteria</taxon>
        <taxon>Bacillati</taxon>
        <taxon>Bacillota</taxon>
        <taxon>Bacilli</taxon>
        <taxon>Bacillales</taxon>
        <taxon>Bacillaceae</taxon>
        <taxon>Bacillus</taxon>
        <taxon>Bacillus cereus group</taxon>
    </lineage>
</organism>
<dbReference type="InterPro" id="IPR007627">
    <property type="entry name" value="RNA_pol_sigma70_r2"/>
</dbReference>
<dbReference type="GO" id="GO:0003677">
    <property type="term" value="F:DNA binding"/>
    <property type="evidence" value="ECO:0007669"/>
    <property type="project" value="InterPro"/>
</dbReference>
<dbReference type="AlphaFoldDB" id="A0A073KAE4"/>
<comment type="subunit">
    <text evidence="1">Interacts transiently with the RNA polymerase catalytic core formed by RpoA, RpoB, RpoC and RpoZ (2 alpha, 1 beta, 1 beta' and 1 omega subunit) to form the RNA polymerase holoenzyme that can initiate transcription.</text>
</comment>
<dbReference type="InterPro" id="IPR013324">
    <property type="entry name" value="RNA_pol_sigma_r3/r4-like"/>
</dbReference>
<dbReference type="InterPro" id="IPR014284">
    <property type="entry name" value="RNA_pol_sigma-70_dom"/>
</dbReference>
<evidence type="ECO:0000259" key="2">
    <source>
        <dbReference type="Pfam" id="PF04542"/>
    </source>
</evidence>
<feature type="domain" description="RNA polymerase sigma factor 70 region 4 type 2" evidence="3">
    <location>
        <begin position="106"/>
        <end position="157"/>
    </location>
</feature>
<dbReference type="STRING" id="574375.AZF08_15190"/>
<evidence type="ECO:0000313" key="4">
    <source>
        <dbReference type="EMBL" id="KEK23525.1"/>
    </source>
</evidence>
<comment type="caution">
    <text evidence="4">The sequence shown here is derived from an EMBL/GenBank/DDBJ whole genome shotgun (WGS) entry which is preliminary data.</text>
</comment>
<evidence type="ECO:0000256" key="1">
    <source>
        <dbReference type="ARBA" id="ARBA00011344"/>
    </source>
</evidence>
<dbReference type="eggNOG" id="COG1595">
    <property type="taxonomic scope" value="Bacteria"/>
</dbReference>
<dbReference type="Gene3D" id="1.10.10.10">
    <property type="entry name" value="Winged helix-like DNA-binding domain superfamily/Winged helix DNA-binding domain"/>
    <property type="match status" value="1"/>
</dbReference>
<gene>
    <name evidence="4" type="ORF">BAGA_08550</name>
</gene>
<dbReference type="SUPFAM" id="SSF88946">
    <property type="entry name" value="Sigma2 domain of RNA polymerase sigma factors"/>
    <property type="match status" value="1"/>
</dbReference>
<dbReference type="Proteomes" id="UP000027778">
    <property type="component" value="Unassembled WGS sequence"/>
</dbReference>
<dbReference type="OrthoDB" id="3211555at2"/>
<dbReference type="GO" id="GO:0006352">
    <property type="term" value="P:DNA-templated transcription initiation"/>
    <property type="evidence" value="ECO:0007669"/>
    <property type="project" value="InterPro"/>
</dbReference>
<dbReference type="InterPro" id="IPR014303">
    <property type="entry name" value="RNA_pol_sigma-70_ECF"/>
</dbReference>
<dbReference type="SUPFAM" id="SSF54427">
    <property type="entry name" value="NTF2-like"/>
    <property type="match status" value="1"/>
</dbReference>
<dbReference type="InterPro" id="IPR013249">
    <property type="entry name" value="RNA_pol_sigma70_r4_t2"/>
</dbReference>
<dbReference type="NCBIfam" id="NF007214">
    <property type="entry name" value="PRK09636.1"/>
    <property type="match status" value="1"/>
</dbReference>
<dbReference type="GO" id="GO:0016987">
    <property type="term" value="F:sigma factor activity"/>
    <property type="evidence" value="ECO:0007669"/>
    <property type="project" value="InterPro"/>
</dbReference>
<dbReference type="PANTHER" id="PTHR30173:SF36">
    <property type="entry name" value="ECF RNA POLYMERASE SIGMA FACTOR SIGJ"/>
    <property type="match status" value="1"/>
</dbReference>
<reference evidence="4 5" key="1">
    <citation type="submission" date="2014-06" db="EMBL/GenBank/DDBJ databases">
        <title>Draft genome sequence of Bacillus gaemokensis JCM 15801 (MCCC 1A00707).</title>
        <authorList>
            <person name="Lai Q."/>
            <person name="Liu Y."/>
            <person name="Shao Z."/>
        </authorList>
    </citation>
    <scope>NUCLEOTIDE SEQUENCE [LARGE SCALE GENOMIC DNA]</scope>
    <source>
        <strain evidence="4 5">JCM 15801</strain>
    </source>
</reference>
<dbReference type="Pfam" id="PF08281">
    <property type="entry name" value="Sigma70_r4_2"/>
    <property type="match status" value="1"/>
</dbReference>
<dbReference type="PANTHER" id="PTHR30173">
    <property type="entry name" value="SIGMA 19 FACTOR"/>
    <property type="match status" value="1"/>
</dbReference>
<dbReference type="InterPro" id="IPR013325">
    <property type="entry name" value="RNA_pol_sigma_r2"/>
</dbReference>
<dbReference type="Pfam" id="PF04542">
    <property type="entry name" value="Sigma70_r2"/>
    <property type="match status" value="1"/>
</dbReference>
<dbReference type="SUPFAM" id="SSF88659">
    <property type="entry name" value="Sigma3 and sigma4 domains of RNA polymerase sigma factors"/>
    <property type="match status" value="1"/>
</dbReference>
<dbReference type="Gene3D" id="1.10.1740.10">
    <property type="match status" value="1"/>
</dbReference>